<protein>
    <submittedName>
        <fullName evidence="14">Glutamate receptor ionotropic, delta-1</fullName>
    </submittedName>
</protein>
<sequence length="427" mass="48571">MKFPKTVTVACFHFNQLFEIPDGDNDNAKPKGIDGLLLDTLAQALKFEYKLIRAPENYWGKPTKYNNWTGMIGMITRDEADIGFGITSITEERKQVVDFSTPYSENIFSFATHLPRKLPHSSVYLSPFDVFTWAGILITLFTVSVLIFEQKDTISSSYVKIVLKLFGGILRQPSVNLTWNKKYLEICWYLFCVVLSLSYAAVLFSFLSIPLFEEPIRDFEKLSEAVVQGKYKCMAPEGAYFASTLLESAMPHLVRLGEEIEKNNWFIELKDYLKESNFDERTAVVGVKVILQLKFGKAPLTNKFISDDQANLMNVGVVVNKKFCCKNAIDSAIVKINGAGLYKKILDDEMYRTGLRAVKTAQIEEIIHPFSVNNISGALIILLIGYGLSIIVFLTEILVSNFKTSIQKMPTNRKRTKHIIWKQHFKK</sequence>
<dbReference type="Proteomes" id="UP000887013">
    <property type="component" value="Unassembled WGS sequence"/>
</dbReference>
<keyword evidence="6" id="KW-0406">Ion transport</keyword>
<evidence type="ECO:0000256" key="9">
    <source>
        <dbReference type="ARBA" id="ARBA00023180"/>
    </source>
</evidence>
<feature type="transmembrane region" description="Helical" evidence="12">
    <location>
        <begin position="186"/>
        <end position="212"/>
    </location>
</feature>
<feature type="transmembrane region" description="Helical" evidence="12">
    <location>
        <begin position="375"/>
        <end position="399"/>
    </location>
</feature>
<comment type="caution">
    <text evidence="14">The sequence shown here is derived from an EMBL/GenBank/DDBJ whole genome shotgun (WGS) entry which is preliminary data.</text>
</comment>
<dbReference type="OrthoDB" id="6419232at2759"/>
<dbReference type="Pfam" id="PF10613">
    <property type="entry name" value="Lig_chan-Glu_bd"/>
    <property type="match status" value="1"/>
</dbReference>
<dbReference type="SMART" id="SM00918">
    <property type="entry name" value="Lig_chan-Glu_bd"/>
    <property type="match status" value="1"/>
</dbReference>
<evidence type="ECO:0000259" key="13">
    <source>
        <dbReference type="SMART" id="SM00918"/>
    </source>
</evidence>
<dbReference type="SUPFAM" id="SSF53850">
    <property type="entry name" value="Periplasmic binding protein-like II"/>
    <property type="match status" value="1"/>
</dbReference>
<keyword evidence="4 12" id="KW-0812">Transmembrane</keyword>
<evidence type="ECO:0000256" key="6">
    <source>
        <dbReference type="ARBA" id="ARBA00023065"/>
    </source>
</evidence>
<dbReference type="EMBL" id="BMAW01117680">
    <property type="protein sequence ID" value="GFT76238.1"/>
    <property type="molecule type" value="Genomic_DNA"/>
</dbReference>
<keyword evidence="7 12" id="KW-0472">Membrane</keyword>
<evidence type="ECO:0000256" key="10">
    <source>
        <dbReference type="ARBA" id="ARBA00023286"/>
    </source>
</evidence>
<keyword evidence="11" id="KW-0407">Ion channel</keyword>
<keyword evidence="15" id="KW-1185">Reference proteome</keyword>
<evidence type="ECO:0000313" key="15">
    <source>
        <dbReference type="Proteomes" id="UP000887013"/>
    </source>
</evidence>
<evidence type="ECO:0000256" key="2">
    <source>
        <dbReference type="ARBA" id="ARBA00022448"/>
    </source>
</evidence>
<dbReference type="InterPro" id="IPR052192">
    <property type="entry name" value="Insect_Ionotropic_Sensory_Rcpt"/>
</dbReference>
<evidence type="ECO:0000256" key="7">
    <source>
        <dbReference type="ARBA" id="ARBA00023136"/>
    </source>
</evidence>
<proteinExistence type="predicted"/>
<evidence type="ECO:0000256" key="3">
    <source>
        <dbReference type="ARBA" id="ARBA00022475"/>
    </source>
</evidence>
<comment type="subcellular location">
    <subcellularLocation>
        <location evidence="1">Cell membrane</location>
        <topology evidence="1">Multi-pass membrane protein</topology>
    </subcellularLocation>
</comment>
<keyword evidence="5 12" id="KW-1133">Transmembrane helix</keyword>
<dbReference type="PANTHER" id="PTHR42643">
    <property type="entry name" value="IONOTROPIC RECEPTOR 20A-RELATED"/>
    <property type="match status" value="1"/>
</dbReference>
<keyword evidence="8 14" id="KW-0675">Receptor</keyword>
<evidence type="ECO:0000256" key="1">
    <source>
        <dbReference type="ARBA" id="ARBA00004651"/>
    </source>
</evidence>
<evidence type="ECO:0000256" key="11">
    <source>
        <dbReference type="ARBA" id="ARBA00023303"/>
    </source>
</evidence>
<dbReference type="PANTHER" id="PTHR42643:SF24">
    <property type="entry name" value="IONOTROPIC RECEPTOR 60A"/>
    <property type="match status" value="1"/>
</dbReference>
<evidence type="ECO:0000313" key="14">
    <source>
        <dbReference type="EMBL" id="GFT76238.1"/>
    </source>
</evidence>
<evidence type="ECO:0000256" key="8">
    <source>
        <dbReference type="ARBA" id="ARBA00023170"/>
    </source>
</evidence>
<name>A0A8X6PMG8_NEPPI</name>
<keyword evidence="9" id="KW-0325">Glycoprotein</keyword>
<keyword evidence="2" id="KW-0813">Transport</keyword>
<dbReference type="Gene3D" id="3.40.190.10">
    <property type="entry name" value="Periplasmic binding protein-like II"/>
    <property type="match status" value="1"/>
</dbReference>
<keyword evidence="10" id="KW-1071">Ligand-gated ion channel</keyword>
<dbReference type="InterPro" id="IPR019594">
    <property type="entry name" value="Glu/Gly-bd"/>
</dbReference>
<evidence type="ECO:0000256" key="12">
    <source>
        <dbReference type="SAM" id="Phobius"/>
    </source>
</evidence>
<dbReference type="Gene3D" id="1.10.287.70">
    <property type="match status" value="1"/>
</dbReference>
<keyword evidence="3" id="KW-1003">Cell membrane</keyword>
<feature type="domain" description="Ionotropic glutamate receptor L-glutamate and glycine-binding" evidence="13">
    <location>
        <begin position="13"/>
        <end position="77"/>
    </location>
</feature>
<feature type="transmembrane region" description="Helical" evidence="12">
    <location>
        <begin position="130"/>
        <end position="148"/>
    </location>
</feature>
<dbReference type="GO" id="GO:0005886">
    <property type="term" value="C:plasma membrane"/>
    <property type="evidence" value="ECO:0007669"/>
    <property type="project" value="UniProtKB-SubCell"/>
</dbReference>
<reference evidence="14" key="1">
    <citation type="submission" date="2020-08" db="EMBL/GenBank/DDBJ databases">
        <title>Multicomponent nature underlies the extraordinary mechanical properties of spider dragline silk.</title>
        <authorList>
            <person name="Kono N."/>
            <person name="Nakamura H."/>
            <person name="Mori M."/>
            <person name="Yoshida Y."/>
            <person name="Ohtoshi R."/>
            <person name="Malay A.D."/>
            <person name="Moran D.A.P."/>
            <person name="Tomita M."/>
            <person name="Numata K."/>
            <person name="Arakawa K."/>
        </authorList>
    </citation>
    <scope>NUCLEOTIDE SEQUENCE</scope>
</reference>
<dbReference type="AlphaFoldDB" id="A0A8X6PMG8"/>
<organism evidence="14 15">
    <name type="scientific">Nephila pilipes</name>
    <name type="common">Giant wood spider</name>
    <name type="synonym">Nephila maculata</name>
    <dbReference type="NCBI Taxonomy" id="299642"/>
    <lineage>
        <taxon>Eukaryota</taxon>
        <taxon>Metazoa</taxon>
        <taxon>Ecdysozoa</taxon>
        <taxon>Arthropoda</taxon>
        <taxon>Chelicerata</taxon>
        <taxon>Arachnida</taxon>
        <taxon>Araneae</taxon>
        <taxon>Araneomorphae</taxon>
        <taxon>Entelegynae</taxon>
        <taxon>Araneoidea</taxon>
        <taxon>Nephilidae</taxon>
        <taxon>Nephila</taxon>
    </lineage>
</organism>
<evidence type="ECO:0000256" key="5">
    <source>
        <dbReference type="ARBA" id="ARBA00022989"/>
    </source>
</evidence>
<evidence type="ECO:0000256" key="4">
    <source>
        <dbReference type="ARBA" id="ARBA00022692"/>
    </source>
</evidence>
<accession>A0A8X6PMG8</accession>
<gene>
    <name evidence="14" type="primary">GRID1_2</name>
    <name evidence="14" type="ORF">NPIL_230441</name>
</gene>
<dbReference type="GO" id="GO:0015276">
    <property type="term" value="F:ligand-gated monoatomic ion channel activity"/>
    <property type="evidence" value="ECO:0007669"/>
    <property type="project" value="InterPro"/>
</dbReference>